<keyword evidence="1" id="KW-0175">Coiled coil</keyword>
<dbReference type="GeneID" id="93687630"/>
<proteinExistence type="predicted"/>
<evidence type="ECO:0000256" key="1">
    <source>
        <dbReference type="SAM" id="Coils"/>
    </source>
</evidence>
<protein>
    <submittedName>
        <fullName evidence="2">Uncharacterized protein</fullName>
    </submittedName>
</protein>
<feature type="coiled-coil region" evidence="1">
    <location>
        <begin position="16"/>
        <end position="43"/>
    </location>
</feature>
<keyword evidence="3" id="KW-1185">Reference proteome</keyword>
<accession>A0ABU0NCS8</accession>
<evidence type="ECO:0000313" key="3">
    <source>
        <dbReference type="Proteomes" id="UP001238601"/>
    </source>
</evidence>
<dbReference type="RefSeq" id="WP_255357728.1">
    <property type="nucleotide sequence ID" value="NZ_JAUSWK010000005.1"/>
</dbReference>
<comment type="caution">
    <text evidence="2">The sequence shown here is derived from an EMBL/GenBank/DDBJ whole genome shotgun (WGS) entry which is preliminary data.</text>
</comment>
<reference evidence="2 3" key="1">
    <citation type="submission" date="2023-07" db="EMBL/GenBank/DDBJ databases">
        <title>Genomic Encyclopedia of Type Strains, Phase IV (KMG-IV): sequencing the most valuable type-strain genomes for metagenomic binning, comparative biology and taxonomic classification.</title>
        <authorList>
            <person name="Goeker M."/>
        </authorList>
    </citation>
    <scope>NUCLEOTIDE SEQUENCE [LARGE SCALE GENOMIC DNA]</scope>
    <source>
        <strain evidence="2 3">DSM 14432</strain>
    </source>
</reference>
<sequence length="44" mass="5078">MARCARSQVERLERFVNMAKLVQDELETRLASLEAELPDEDAEN</sequence>
<gene>
    <name evidence="2" type="ORF">QOZ97_002816</name>
</gene>
<organism evidence="2 3">
    <name type="scientific">Qipengyuania citrea</name>
    <dbReference type="NCBI Taxonomy" id="225971"/>
    <lineage>
        <taxon>Bacteria</taxon>
        <taxon>Pseudomonadati</taxon>
        <taxon>Pseudomonadota</taxon>
        <taxon>Alphaproteobacteria</taxon>
        <taxon>Sphingomonadales</taxon>
        <taxon>Erythrobacteraceae</taxon>
        <taxon>Qipengyuania</taxon>
    </lineage>
</organism>
<name>A0ABU0NCS8_9SPHN</name>
<dbReference type="Proteomes" id="UP001238601">
    <property type="component" value="Unassembled WGS sequence"/>
</dbReference>
<evidence type="ECO:0000313" key="2">
    <source>
        <dbReference type="EMBL" id="MDQ0567261.1"/>
    </source>
</evidence>
<dbReference type="EMBL" id="JAUSWK010000005">
    <property type="protein sequence ID" value="MDQ0567261.1"/>
    <property type="molecule type" value="Genomic_DNA"/>
</dbReference>